<keyword evidence="4" id="KW-1003">Cell membrane</keyword>
<dbReference type="PANTHER" id="PTHR30588:SF0">
    <property type="entry name" value="BRANCHED-CHAIN AMINO ACID PERMEASE BRNQ"/>
    <property type="match status" value="1"/>
</dbReference>
<evidence type="ECO:0000256" key="9">
    <source>
        <dbReference type="SAM" id="MobiDB-lite"/>
    </source>
</evidence>
<feature type="transmembrane region" description="Helical" evidence="10">
    <location>
        <begin position="195"/>
        <end position="217"/>
    </location>
</feature>
<feature type="transmembrane region" description="Helical" evidence="10">
    <location>
        <begin position="374"/>
        <end position="393"/>
    </location>
</feature>
<feature type="transmembrane region" description="Helical" evidence="10">
    <location>
        <begin position="282"/>
        <end position="307"/>
    </location>
</feature>
<keyword evidence="7 10" id="KW-1133">Transmembrane helix</keyword>
<feature type="transmembrane region" description="Helical" evidence="10">
    <location>
        <begin position="413"/>
        <end position="432"/>
    </location>
</feature>
<keyword evidence="8 10" id="KW-0472">Membrane</keyword>
<evidence type="ECO:0000256" key="8">
    <source>
        <dbReference type="ARBA" id="ARBA00023136"/>
    </source>
</evidence>
<evidence type="ECO:0000256" key="1">
    <source>
        <dbReference type="ARBA" id="ARBA00004651"/>
    </source>
</evidence>
<evidence type="ECO:0000313" key="12">
    <source>
        <dbReference type="Proteomes" id="UP001595751"/>
    </source>
</evidence>
<evidence type="ECO:0000256" key="5">
    <source>
        <dbReference type="ARBA" id="ARBA00022692"/>
    </source>
</evidence>
<proteinExistence type="inferred from homology"/>
<dbReference type="RefSeq" id="WP_290289209.1">
    <property type="nucleotide sequence ID" value="NZ_CP047211.1"/>
</dbReference>
<evidence type="ECO:0000256" key="4">
    <source>
        <dbReference type="ARBA" id="ARBA00022475"/>
    </source>
</evidence>
<accession>A0ABV7ZP98</accession>
<gene>
    <name evidence="11" type="primary">brnQ</name>
    <name evidence="11" type="ORF">ACFORJ_07205</name>
</gene>
<dbReference type="PANTHER" id="PTHR30588">
    <property type="entry name" value="BRANCHED-CHAIN AMINO ACID TRANSPORT SYSTEM 2 CARRIER PROTEIN"/>
    <property type="match status" value="1"/>
</dbReference>
<comment type="subcellular location">
    <subcellularLocation>
        <location evidence="1">Cell membrane</location>
        <topology evidence="1">Multi-pass membrane protein</topology>
    </subcellularLocation>
</comment>
<evidence type="ECO:0000256" key="6">
    <source>
        <dbReference type="ARBA" id="ARBA00022970"/>
    </source>
</evidence>
<feature type="transmembrane region" description="Helical" evidence="10">
    <location>
        <begin position="44"/>
        <end position="68"/>
    </location>
</feature>
<feature type="transmembrane region" description="Helical" evidence="10">
    <location>
        <begin position="314"/>
        <end position="335"/>
    </location>
</feature>
<dbReference type="Pfam" id="PF05525">
    <property type="entry name" value="Branch_AA_trans"/>
    <property type="match status" value="1"/>
</dbReference>
<comment type="caution">
    <text evidence="11">The sequence shown here is derived from an EMBL/GenBank/DDBJ whole genome shotgun (WGS) entry which is preliminary data.</text>
</comment>
<evidence type="ECO:0000256" key="2">
    <source>
        <dbReference type="ARBA" id="ARBA00008540"/>
    </source>
</evidence>
<feature type="transmembrane region" description="Helical" evidence="10">
    <location>
        <begin position="12"/>
        <end position="32"/>
    </location>
</feature>
<feature type="transmembrane region" description="Helical" evidence="10">
    <location>
        <begin position="122"/>
        <end position="142"/>
    </location>
</feature>
<evidence type="ECO:0000256" key="3">
    <source>
        <dbReference type="ARBA" id="ARBA00022448"/>
    </source>
</evidence>
<reference evidence="12" key="1">
    <citation type="journal article" date="2019" name="Int. J. Syst. Evol. Microbiol.">
        <title>The Global Catalogue of Microorganisms (GCM) 10K type strain sequencing project: providing services to taxonomists for standard genome sequencing and annotation.</title>
        <authorList>
            <consortium name="The Broad Institute Genomics Platform"/>
            <consortium name="The Broad Institute Genome Sequencing Center for Infectious Disease"/>
            <person name="Wu L."/>
            <person name="Ma J."/>
        </authorList>
    </citation>
    <scope>NUCLEOTIDE SEQUENCE [LARGE SCALE GENOMIC DNA]</scope>
    <source>
        <strain evidence="12">CCUG 53252</strain>
    </source>
</reference>
<feature type="region of interest" description="Disordered" evidence="9">
    <location>
        <begin position="440"/>
        <end position="460"/>
    </location>
</feature>
<evidence type="ECO:0000256" key="10">
    <source>
        <dbReference type="SAM" id="Phobius"/>
    </source>
</evidence>
<keyword evidence="12" id="KW-1185">Reference proteome</keyword>
<keyword evidence="3" id="KW-0813">Transport</keyword>
<organism evidence="11 12">
    <name type="scientific">Corynebacterium hansenii</name>
    <dbReference type="NCBI Taxonomy" id="394964"/>
    <lineage>
        <taxon>Bacteria</taxon>
        <taxon>Bacillati</taxon>
        <taxon>Actinomycetota</taxon>
        <taxon>Actinomycetes</taxon>
        <taxon>Mycobacteriales</taxon>
        <taxon>Corynebacteriaceae</taxon>
        <taxon>Corynebacterium</taxon>
    </lineage>
</organism>
<feature type="transmembrane region" description="Helical" evidence="10">
    <location>
        <begin position="341"/>
        <end position="362"/>
    </location>
</feature>
<evidence type="ECO:0000256" key="7">
    <source>
        <dbReference type="ARBA" id="ARBA00022989"/>
    </source>
</evidence>
<dbReference type="Proteomes" id="UP001595751">
    <property type="component" value="Unassembled WGS sequence"/>
</dbReference>
<evidence type="ECO:0000313" key="11">
    <source>
        <dbReference type="EMBL" id="MFC3849951.1"/>
    </source>
</evidence>
<sequence>MTTNDSRSTGPTIIVVGLMLFAMFFGAGNLIFPPQLGTEAGTAYGPAMAGFLSTAVLLPALAVIAVSVSGNGIVDIASRAGRAFGLVFSVAVYLSIGALYAIPRTANVAFETGVAGVAGTSSAWALFAFTAAFFALSLWLSLRPGGIVDSLGRWLTPALLILIVALVVVGSMVLGAEPGEPTQKWAGSPYAAGFLEGYLTMDSLAALVFGIVVIDSLRSRGIRRQRQVVTSSILAGVVAVVLLGLVYLGLGRLGQGIDGEYTNGALLLSDAATRAFGAAGAWVFALIVLLACLTTAVGLITSTAAFFSSLTPRIGFRAWAIAFTLAGLLMSNLGLETIIGIAIPLNVFLYPMAVALVFLTLLQAALPFRLVWSYRVPVAVAGVFALIDLARALDVDPAAAMPALADLPLYAESLSWVLPTVIALAICLVADFRNRLPAPEPGEPAASTGLEGARAADVHA</sequence>
<name>A0ABV7ZP98_9CORY</name>
<dbReference type="InterPro" id="IPR004685">
    <property type="entry name" value="Brnchd-chn_aa_trnsp_Livcs"/>
</dbReference>
<feature type="transmembrane region" description="Helical" evidence="10">
    <location>
        <begin position="229"/>
        <end position="250"/>
    </location>
</feature>
<protein>
    <submittedName>
        <fullName evidence="11">Branched-chain amino acid transport system II carrier protein</fullName>
    </submittedName>
</protein>
<feature type="transmembrane region" description="Helical" evidence="10">
    <location>
        <begin position="154"/>
        <end position="175"/>
    </location>
</feature>
<feature type="transmembrane region" description="Helical" evidence="10">
    <location>
        <begin position="80"/>
        <end position="102"/>
    </location>
</feature>
<keyword evidence="6" id="KW-0029">Amino-acid transport</keyword>
<dbReference type="NCBIfam" id="TIGR00796">
    <property type="entry name" value="livcs"/>
    <property type="match status" value="1"/>
</dbReference>
<comment type="similarity">
    <text evidence="2">Belongs to the branched chain amino acid transporter family.</text>
</comment>
<dbReference type="EMBL" id="JBHRZN010000002">
    <property type="protein sequence ID" value="MFC3849951.1"/>
    <property type="molecule type" value="Genomic_DNA"/>
</dbReference>
<keyword evidence="5 10" id="KW-0812">Transmembrane</keyword>